<reference evidence="2 3" key="1">
    <citation type="submission" date="2023-11" db="EMBL/GenBank/DDBJ databases">
        <title>Draft genome of Azohydromonas lata strain H1 (DSM1123), a polyhydroxyalkanoate producer.</title>
        <authorList>
            <person name="Traversa D."/>
            <person name="D'Addabbo P."/>
            <person name="Pazzani C."/>
            <person name="Manzari C."/>
            <person name="Chiara M."/>
            <person name="Scrascia M."/>
        </authorList>
    </citation>
    <scope>NUCLEOTIDE SEQUENCE [LARGE SCALE GENOMIC DNA]</scope>
    <source>
        <strain evidence="2 3">H1</strain>
    </source>
</reference>
<protein>
    <recommendedName>
        <fullName evidence="1">Endonuclease/exonuclease/phosphatase domain-containing protein</fullName>
    </recommendedName>
</protein>
<dbReference type="InterPro" id="IPR036691">
    <property type="entry name" value="Endo/exonu/phosph_ase_sf"/>
</dbReference>
<gene>
    <name evidence="2" type="ORF">SM757_13205</name>
</gene>
<comment type="caution">
    <text evidence="2">The sequence shown here is derived from an EMBL/GenBank/DDBJ whole genome shotgun (WGS) entry which is preliminary data.</text>
</comment>
<dbReference type="InterPro" id="IPR005135">
    <property type="entry name" value="Endo/exonuclease/phosphatase"/>
</dbReference>
<organism evidence="2 3">
    <name type="scientific">Azohydromonas lata</name>
    <dbReference type="NCBI Taxonomy" id="45677"/>
    <lineage>
        <taxon>Bacteria</taxon>
        <taxon>Pseudomonadati</taxon>
        <taxon>Pseudomonadota</taxon>
        <taxon>Betaproteobacteria</taxon>
        <taxon>Burkholderiales</taxon>
        <taxon>Sphaerotilaceae</taxon>
        <taxon>Azohydromonas</taxon>
    </lineage>
</organism>
<dbReference type="Proteomes" id="UP001293718">
    <property type="component" value="Unassembled WGS sequence"/>
</dbReference>
<dbReference type="EMBL" id="JAXOJX010000019">
    <property type="protein sequence ID" value="MDZ5457532.1"/>
    <property type="molecule type" value="Genomic_DNA"/>
</dbReference>
<name>A0ABU5IEJ0_9BURK</name>
<evidence type="ECO:0000313" key="2">
    <source>
        <dbReference type="EMBL" id="MDZ5457532.1"/>
    </source>
</evidence>
<proteinExistence type="predicted"/>
<keyword evidence="3" id="KW-1185">Reference proteome</keyword>
<dbReference type="Gene3D" id="3.60.10.10">
    <property type="entry name" value="Endonuclease/exonuclease/phosphatase"/>
    <property type="match status" value="1"/>
</dbReference>
<sequence>MHSVRIGTWNLGRSGAFHRTRIPRQIHALQQRNADLWVLTEAHDANIPPGGHVSSSAPHGDFHQKGEHRVVLWSRFALRPVATEDALSTVAARLEVPWLDRPLLVYGTVISPAQGGVVQRPALSWQRHLDMVQRQRAEWLRLRQEFPDHALCVAGDFNANLDATASYGSVDPRHSLLQGLADAGLQCLTTDDKRDPLEQGVGRAGVAHVCFSALEGLESRLEAWPASAEGYRLSDQSGILVELSWPQPQVQSWLDSTGSS</sequence>
<evidence type="ECO:0000313" key="3">
    <source>
        <dbReference type="Proteomes" id="UP001293718"/>
    </source>
</evidence>
<dbReference type="SUPFAM" id="SSF56219">
    <property type="entry name" value="DNase I-like"/>
    <property type="match status" value="1"/>
</dbReference>
<dbReference type="Pfam" id="PF03372">
    <property type="entry name" value="Exo_endo_phos"/>
    <property type="match status" value="1"/>
</dbReference>
<evidence type="ECO:0000259" key="1">
    <source>
        <dbReference type="Pfam" id="PF03372"/>
    </source>
</evidence>
<accession>A0ABU5IEJ0</accession>
<feature type="domain" description="Endonuclease/exonuclease/phosphatase" evidence="1">
    <location>
        <begin position="7"/>
        <end position="175"/>
    </location>
</feature>